<evidence type="ECO:0000256" key="4">
    <source>
        <dbReference type="HAMAP-Rule" id="MF_01854"/>
    </source>
</evidence>
<accession>A0A315XZ57</accession>
<comment type="caution">
    <text evidence="5">The sequence shown here is derived from an EMBL/GenBank/DDBJ whole genome shotgun (WGS) entry which is preliminary data.</text>
</comment>
<reference evidence="5 6" key="1">
    <citation type="submission" date="2018-05" db="EMBL/GenBank/DDBJ databases">
        <title>The Hungate 1000. A catalogue of reference genomes from the rumen microbiome.</title>
        <authorList>
            <person name="Kelly W."/>
        </authorList>
    </citation>
    <scope>NUCLEOTIDE SEQUENCE [LARGE SCALE GENOMIC DNA]</scope>
    <source>
        <strain evidence="5 6">SAb67</strain>
    </source>
</reference>
<dbReference type="STRING" id="1265.SAMN02910280_2708"/>
<comment type="similarity">
    <text evidence="4">Belongs to the FBPase class 3 family.</text>
</comment>
<keyword evidence="2 4" id="KW-0464">Manganese</keyword>
<dbReference type="PIRSF" id="PIRSF000906">
    <property type="entry name" value="FBPtase_Bacill"/>
    <property type="match status" value="1"/>
</dbReference>
<comment type="pathway">
    <text evidence="4">Carbohydrate biosynthesis; gluconeogenesis.</text>
</comment>
<keyword evidence="1 4" id="KW-0378">Hydrolase</keyword>
<dbReference type="GO" id="GO:0042132">
    <property type="term" value="F:fructose 1,6-bisphosphate 1-phosphatase activity"/>
    <property type="evidence" value="ECO:0007669"/>
    <property type="project" value="UniProtKB-UniRule"/>
</dbReference>
<dbReference type="OrthoDB" id="9779903at2"/>
<dbReference type="GO" id="GO:0006094">
    <property type="term" value="P:gluconeogenesis"/>
    <property type="evidence" value="ECO:0007669"/>
    <property type="project" value="UniProtKB-UniRule"/>
</dbReference>
<dbReference type="Proteomes" id="UP000245720">
    <property type="component" value="Unassembled WGS sequence"/>
</dbReference>
<evidence type="ECO:0000256" key="3">
    <source>
        <dbReference type="ARBA" id="ARBA00023277"/>
    </source>
</evidence>
<dbReference type="EC" id="3.1.3.11" evidence="4"/>
<organism evidence="5 6">
    <name type="scientific">Ruminococcus flavefaciens</name>
    <dbReference type="NCBI Taxonomy" id="1265"/>
    <lineage>
        <taxon>Bacteria</taxon>
        <taxon>Bacillati</taxon>
        <taxon>Bacillota</taxon>
        <taxon>Clostridia</taxon>
        <taxon>Eubacteriales</taxon>
        <taxon>Oscillospiraceae</taxon>
        <taxon>Ruminococcus</taxon>
    </lineage>
</organism>
<comment type="catalytic activity">
    <reaction evidence="4">
        <text>beta-D-fructose 1,6-bisphosphate + H2O = beta-D-fructose 6-phosphate + phosphate</text>
        <dbReference type="Rhea" id="RHEA:11064"/>
        <dbReference type="ChEBI" id="CHEBI:15377"/>
        <dbReference type="ChEBI" id="CHEBI:32966"/>
        <dbReference type="ChEBI" id="CHEBI:43474"/>
        <dbReference type="ChEBI" id="CHEBI:57634"/>
        <dbReference type="EC" id="3.1.3.11"/>
    </reaction>
</comment>
<dbReference type="Gene3D" id="3.60.21.10">
    <property type="match status" value="1"/>
</dbReference>
<evidence type="ECO:0000313" key="6">
    <source>
        <dbReference type="Proteomes" id="UP000245720"/>
    </source>
</evidence>
<dbReference type="SUPFAM" id="SSF56300">
    <property type="entry name" value="Metallo-dependent phosphatases"/>
    <property type="match status" value="1"/>
</dbReference>
<evidence type="ECO:0000313" key="5">
    <source>
        <dbReference type="EMBL" id="PWJ12691.1"/>
    </source>
</evidence>
<dbReference type="UniPathway" id="UPA00138"/>
<keyword evidence="3 4" id="KW-0119">Carbohydrate metabolism</keyword>
<sequence>MDMKYLRLLAKEYPTIESAASEIINLSAIRSLPKGTEYFFSDMHGEYEAFLHMLRSASGMIKIKIDLVLGKTVSAADREKLAELIYYPEKEISRLTVSGELSDEWKRLSIYRLILVCETVSAKYTRSRIRKRIPEDMVYILDELLNVTDDVNKDYYYDEIISAIIDTGIAETFIISLCKLIQSVCIDRLHIIGDIFDRGPRADIILDELMKMHDVDIQWGNHDISWMGAAAGNPVLIANVIRIAMRYNNFDVLEDGYGLNLRALAVFAAETYENDDCALYMPNALDDNIYDPVDLKLAAKMHKAITVIQMKLEGQLIAKHPEWEMSDRDLFGRTDFVNGTVMVNGKEHRLLDRSFPTVDPKSPLSLTEGEAELMKVLKASFRHSEKLQRHIRFIYAKGAMYKTCNNNLLFHGCIPMDENGGLQSVRIKGERYSGKALLDKLGELVNQAYFSSGEDKEYAGDFMWYLWCGARSPLYGKDKMAFFERGLLEDKSLHTENYNAYYTFSEKAEVCMSLLEHFGLDPEKGHIINGHVPVKIKNGESPIKADGKLFVIDGGISKAYQSTTGIAGYTLIYDSHSLNLAEHKPFVAGESGNTPTIRLVEKLDRRANISDTDKGEEILDKINDLRMLLEAYKAGTIK</sequence>
<name>A0A315XZ57_RUMFL</name>
<dbReference type="EMBL" id="QGDI01000006">
    <property type="protein sequence ID" value="PWJ12691.1"/>
    <property type="molecule type" value="Genomic_DNA"/>
</dbReference>
<protein>
    <recommendedName>
        <fullName evidence="4">Fructose-1,6-bisphosphatase class 3</fullName>
        <shortName evidence="4">FBPase class 3</shortName>
        <ecNumber evidence="4">3.1.3.11</ecNumber>
    </recommendedName>
    <alternativeName>
        <fullName evidence="4">D-fructose-1,6-bisphosphate 1-phosphohydrolase class 3</fullName>
    </alternativeName>
</protein>
<dbReference type="InterPro" id="IPR029052">
    <property type="entry name" value="Metallo-depent_PP-like"/>
</dbReference>
<evidence type="ECO:0000256" key="2">
    <source>
        <dbReference type="ARBA" id="ARBA00023211"/>
    </source>
</evidence>
<dbReference type="InterPro" id="IPR009164">
    <property type="entry name" value="FBPtase_class3"/>
</dbReference>
<dbReference type="RefSeq" id="WP_109726540.1">
    <property type="nucleotide sequence ID" value="NZ_QGDI01000006.1"/>
</dbReference>
<dbReference type="HAMAP" id="MF_01854">
    <property type="entry name" value="FBPase_class3"/>
    <property type="match status" value="1"/>
</dbReference>
<dbReference type="AlphaFoldDB" id="A0A315XZ57"/>
<comment type="cofactor">
    <cofactor evidence="4">
        <name>Mn(2+)</name>
        <dbReference type="ChEBI" id="CHEBI:29035"/>
    </cofactor>
</comment>
<gene>
    <name evidence="4" type="primary">fbp</name>
    <name evidence="5" type="ORF">IE37_01774</name>
</gene>
<dbReference type="Pfam" id="PF06874">
    <property type="entry name" value="FBPase_2"/>
    <property type="match status" value="1"/>
</dbReference>
<proteinExistence type="inferred from homology"/>
<evidence type="ECO:0000256" key="1">
    <source>
        <dbReference type="ARBA" id="ARBA00022801"/>
    </source>
</evidence>